<evidence type="ECO:0000256" key="11">
    <source>
        <dbReference type="ARBA" id="ARBA00038492"/>
    </source>
</evidence>
<comment type="caution">
    <text evidence="16">The sequence shown here is derived from an EMBL/GenBank/DDBJ whole genome shotgun (WGS) entry which is preliminary data.</text>
</comment>
<evidence type="ECO:0000256" key="3">
    <source>
        <dbReference type="ARBA" id="ARBA00022606"/>
    </source>
</evidence>
<dbReference type="InterPro" id="IPR001828">
    <property type="entry name" value="ANF_lig-bd_rcpt"/>
</dbReference>
<dbReference type="InterPro" id="IPR028082">
    <property type="entry name" value="Peripla_BP_I"/>
</dbReference>
<evidence type="ECO:0000313" key="16">
    <source>
        <dbReference type="EMBL" id="NIG57875.1"/>
    </source>
</evidence>
<dbReference type="PANTHER" id="PTHR24061:SF517">
    <property type="entry name" value="TASTE RECEPTOR TYPE 1 MEMBER 2"/>
    <property type="match status" value="1"/>
</dbReference>
<feature type="domain" description="Receptor ligand binding region" evidence="15">
    <location>
        <begin position="9"/>
        <end position="356"/>
    </location>
</feature>
<evidence type="ECO:0000256" key="13">
    <source>
        <dbReference type="ARBA" id="ARBA00040704"/>
    </source>
</evidence>
<dbReference type="SUPFAM" id="SSF53822">
    <property type="entry name" value="Periplasmic binding protein-like I"/>
    <property type="match status" value="1"/>
</dbReference>
<comment type="subcellular location">
    <subcellularLocation>
        <location evidence="1">Membrane</location>
        <topology evidence="1">Multi-pass membrane protein</topology>
    </subcellularLocation>
</comment>
<keyword evidence="5" id="KW-0732">Signal</keyword>
<keyword evidence="17" id="KW-1185">Reference proteome</keyword>
<dbReference type="Proteomes" id="UP001165941">
    <property type="component" value="Unassembled WGS sequence"/>
</dbReference>
<evidence type="ECO:0000256" key="5">
    <source>
        <dbReference type="ARBA" id="ARBA00022729"/>
    </source>
</evidence>
<protein>
    <recommendedName>
        <fullName evidence="13">Taste receptor type 1 member 2</fullName>
    </recommendedName>
    <alternativeName>
        <fullName evidence="14">Sweet taste receptor T1R2</fullName>
    </alternativeName>
</protein>
<keyword evidence="8 16" id="KW-0675">Receptor</keyword>
<keyword evidence="2" id="KW-0919">Taste</keyword>
<keyword evidence="6" id="KW-1133">Transmembrane helix</keyword>
<accession>A0ABX0RZN7</accession>
<dbReference type="Gene3D" id="3.40.50.2300">
    <property type="match status" value="1"/>
</dbReference>
<organism evidence="16 17">
    <name type="scientific">Pontoporia blainvillei</name>
    <name type="common">Franciscana</name>
    <name type="synonym">Delphinus blainvillei</name>
    <dbReference type="NCBI Taxonomy" id="48723"/>
    <lineage>
        <taxon>Eukaryota</taxon>
        <taxon>Metazoa</taxon>
        <taxon>Chordata</taxon>
        <taxon>Craniata</taxon>
        <taxon>Vertebrata</taxon>
        <taxon>Euteleostomi</taxon>
        <taxon>Mammalia</taxon>
        <taxon>Eutheria</taxon>
        <taxon>Laurasiatheria</taxon>
        <taxon>Artiodactyla</taxon>
        <taxon>Whippomorpha</taxon>
        <taxon>Cetacea</taxon>
        <taxon>Odontoceti</taxon>
        <taxon>Pontoporiidae</taxon>
        <taxon>Pontoporia</taxon>
    </lineage>
</organism>
<evidence type="ECO:0000256" key="7">
    <source>
        <dbReference type="ARBA" id="ARBA00023136"/>
    </source>
</evidence>
<dbReference type="Pfam" id="PF01094">
    <property type="entry name" value="ANF_receptor"/>
    <property type="match status" value="1"/>
</dbReference>
<comment type="function">
    <text evidence="10">Putative taste receptor. TAS1R2/TAS1R3 recognizes diverse natural and synthetic sweeteners.</text>
</comment>
<comment type="subunit">
    <text evidence="12">Forms heterodimers with TAS1R3.</text>
</comment>
<dbReference type="EMBL" id="PGGH01005900">
    <property type="protein sequence ID" value="NIG57875.1"/>
    <property type="molecule type" value="Genomic_DNA"/>
</dbReference>
<proteinExistence type="inferred from homology"/>
<name>A0ABX0RZN7_PONBL</name>
<dbReference type="InterPro" id="IPR000337">
    <property type="entry name" value="GPCR_3"/>
</dbReference>
<evidence type="ECO:0000256" key="1">
    <source>
        <dbReference type="ARBA" id="ARBA00004141"/>
    </source>
</evidence>
<keyword evidence="4" id="KW-0812">Transmembrane</keyword>
<evidence type="ECO:0000256" key="9">
    <source>
        <dbReference type="ARBA" id="ARBA00023180"/>
    </source>
</evidence>
<keyword evidence="3" id="KW-0716">Sensory transduction</keyword>
<evidence type="ECO:0000256" key="2">
    <source>
        <dbReference type="ARBA" id="ARBA00022480"/>
    </source>
</evidence>
<evidence type="ECO:0000256" key="4">
    <source>
        <dbReference type="ARBA" id="ARBA00022692"/>
    </source>
</evidence>
<sequence>MKVLGYSLMQAMRFAVEEINSDNSLLPSVLLGYEMVDTCYISNNIHPVLYFLSQDYYFLPIQEDYSCYIPCMVAITGPDNSEFPMTGAHFLSLFLLPGPWEKGLGRRITYGAINDQLHFPAVLRMSPGVHHQMEAMVQLMRHFHWNWILVLTSSDDYGRGSNQLLSECLAHRDICISFQESLPMPQPNRTMTRQEHECLEAIMGKLQQSVVRVVAVSSPDLALFNFFREVLCQNSTGAVWVASEPWAIEPVLHHLTQLQRTGTFLGITTQSRACPSRASASSACTAPSVYSAVYAVAHALQSLLGCNQTGCHKEVVYPWQLLPEIWKVNFTLLGHQIFNEQGDLSLHLEVIQWQWDLSQNPFQSIASYQPSKRQLKDICDISWHTPNNMVSSQEGVGEGAGGRAPELMLEWQGPHYLGFVLDSWWRLCLCVYCLGYQPFSSDGELYKFRAFWLLRTEGLRTCVC</sequence>
<evidence type="ECO:0000256" key="10">
    <source>
        <dbReference type="ARBA" id="ARBA00037659"/>
    </source>
</evidence>
<keyword evidence="9" id="KW-0325">Glycoprotein</keyword>
<comment type="similarity">
    <text evidence="11">Belongs to the G-protein coupled receptor 3 family. TAS1R subfamily.</text>
</comment>
<dbReference type="InterPro" id="IPR000068">
    <property type="entry name" value="GPCR_3_Ca_sens_rcpt-rel"/>
</dbReference>
<evidence type="ECO:0000313" key="17">
    <source>
        <dbReference type="Proteomes" id="UP001165941"/>
    </source>
</evidence>
<evidence type="ECO:0000256" key="14">
    <source>
        <dbReference type="ARBA" id="ARBA00042616"/>
    </source>
</evidence>
<keyword evidence="7" id="KW-0472">Membrane</keyword>
<evidence type="ECO:0000256" key="6">
    <source>
        <dbReference type="ARBA" id="ARBA00022989"/>
    </source>
</evidence>
<dbReference type="PRINTS" id="PR00248">
    <property type="entry name" value="GPCRMGR"/>
</dbReference>
<reference evidence="16" key="1">
    <citation type="submission" date="2018-05" db="EMBL/GenBank/DDBJ databases">
        <authorList>
            <person name="Pedro S.L.S."/>
            <person name="Freitas R.C."/>
            <person name="Barreto A.S."/>
            <person name="Lima A.O.S."/>
        </authorList>
    </citation>
    <scope>NUCLEOTIDE SEQUENCE</scope>
    <source>
        <strain evidence="16">BP203</strain>
        <tissue evidence="16">Muscle</tissue>
    </source>
</reference>
<gene>
    <name evidence="16" type="ORF">BU61_5149</name>
</gene>
<evidence type="ECO:0000256" key="8">
    <source>
        <dbReference type="ARBA" id="ARBA00023170"/>
    </source>
</evidence>
<dbReference type="PANTHER" id="PTHR24061">
    <property type="entry name" value="CALCIUM-SENSING RECEPTOR-RELATED"/>
    <property type="match status" value="1"/>
</dbReference>
<evidence type="ECO:0000259" key="15">
    <source>
        <dbReference type="Pfam" id="PF01094"/>
    </source>
</evidence>
<evidence type="ECO:0000256" key="12">
    <source>
        <dbReference type="ARBA" id="ARBA00038699"/>
    </source>
</evidence>